<dbReference type="PANTHER" id="PTHR48081">
    <property type="entry name" value="AB HYDROLASE SUPERFAMILY PROTEIN C4A8.06C"/>
    <property type="match status" value="1"/>
</dbReference>
<organism evidence="3 4">
    <name type="scientific">Branchiibius hedensis</name>
    <dbReference type="NCBI Taxonomy" id="672460"/>
    <lineage>
        <taxon>Bacteria</taxon>
        <taxon>Bacillati</taxon>
        <taxon>Actinomycetota</taxon>
        <taxon>Actinomycetes</taxon>
        <taxon>Micrococcales</taxon>
        <taxon>Dermacoccaceae</taxon>
        <taxon>Branchiibius</taxon>
    </lineage>
</organism>
<dbReference type="PANTHER" id="PTHR48081:SF6">
    <property type="entry name" value="PEPTIDASE S9 PROLYL OLIGOPEPTIDASE CATALYTIC DOMAIN-CONTAINING PROTEIN"/>
    <property type="match status" value="1"/>
</dbReference>
<dbReference type="SUPFAM" id="SSF53474">
    <property type="entry name" value="alpha/beta-Hydrolases"/>
    <property type="match status" value="1"/>
</dbReference>
<protein>
    <submittedName>
        <fullName evidence="3">Acetyl esterase/lipase</fullName>
    </submittedName>
</protein>
<feature type="domain" description="Alpha/beta hydrolase fold-3" evidence="2">
    <location>
        <begin position="69"/>
        <end position="266"/>
    </location>
</feature>
<reference evidence="4" key="1">
    <citation type="submission" date="2016-10" db="EMBL/GenBank/DDBJ databases">
        <authorList>
            <person name="Varghese N."/>
            <person name="Submissions S."/>
        </authorList>
    </citation>
    <scope>NUCLEOTIDE SEQUENCE [LARGE SCALE GENOMIC DNA]</scope>
    <source>
        <strain evidence="4">DSM 22951</strain>
    </source>
</reference>
<evidence type="ECO:0000259" key="2">
    <source>
        <dbReference type="Pfam" id="PF07859"/>
    </source>
</evidence>
<name>A0A2Y8ZR39_9MICO</name>
<proteinExistence type="predicted"/>
<sequence length="322" mass="34768">MTAPTYQRWRPALQLIRPLAARHRHSLRDVEASQSRLFITRGCPVPGGEPPFTIDIYRPARRPEPLPVLIWWHGGGFVVGDKSAVCCLATGIADATGWVVISADYALSPESAYPTAVLQGHTLLRYVAGNAAALGVDPQRVVLGGDSAGSGLAAQLVGMQTNPRLAGRMGTTPADVTVTGAALYCGPSNMDTLAQTGFPFLKLFLPAYTGRRDWRSLSRLDELSAVRWVTPNWPPTLLTGGDADPMTSQVIELRDTLQRNGVRTITDIHEETGEGLGHEYELRYDTVAGRHVLDLTADFLRGQRGETRSADTESASPVSTSP</sequence>
<dbReference type="GO" id="GO:0016787">
    <property type="term" value="F:hydrolase activity"/>
    <property type="evidence" value="ECO:0007669"/>
    <property type="project" value="UniProtKB-KW"/>
</dbReference>
<dbReference type="RefSeq" id="WP_170119760.1">
    <property type="nucleotide sequence ID" value="NZ_QGDN01000001.1"/>
</dbReference>
<dbReference type="InterPro" id="IPR050300">
    <property type="entry name" value="GDXG_lipolytic_enzyme"/>
</dbReference>
<keyword evidence="1" id="KW-0378">Hydrolase</keyword>
<dbReference type="Gene3D" id="3.40.50.1820">
    <property type="entry name" value="alpha/beta hydrolase"/>
    <property type="match status" value="1"/>
</dbReference>
<gene>
    <name evidence="3" type="ORF">SAMN04489750_1183</name>
</gene>
<dbReference type="InterPro" id="IPR013094">
    <property type="entry name" value="AB_hydrolase_3"/>
</dbReference>
<dbReference type="AlphaFoldDB" id="A0A2Y8ZR39"/>
<evidence type="ECO:0000313" key="3">
    <source>
        <dbReference type="EMBL" id="SSA33886.1"/>
    </source>
</evidence>
<evidence type="ECO:0000256" key="1">
    <source>
        <dbReference type="ARBA" id="ARBA00022801"/>
    </source>
</evidence>
<evidence type="ECO:0000313" key="4">
    <source>
        <dbReference type="Proteomes" id="UP000250028"/>
    </source>
</evidence>
<dbReference type="Proteomes" id="UP000250028">
    <property type="component" value="Unassembled WGS sequence"/>
</dbReference>
<keyword evidence="4" id="KW-1185">Reference proteome</keyword>
<dbReference type="EMBL" id="UESZ01000001">
    <property type="protein sequence ID" value="SSA33886.1"/>
    <property type="molecule type" value="Genomic_DNA"/>
</dbReference>
<dbReference type="InterPro" id="IPR029058">
    <property type="entry name" value="AB_hydrolase_fold"/>
</dbReference>
<accession>A0A2Y8ZR39</accession>
<dbReference type="Pfam" id="PF07859">
    <property type="entry name" value="Abhydrolase_3"/>
    <property type="match status" value="1"/>
</dbReference>